<dbReference type="PANTHER" id="PTHR30336:SF20">
    <property type="entry name" value="DUF218 DOMAIN-CONTAINING PROTEIN"/>
    <property type="match status" value="1"/>
</dbReference>
<feature type="chain" id="PRO_5020261437" evidence="1">
    <location>
        <begin position="20"/>
        <end position="415"/>
    </location>
</feature>
<dbReference type="CDD" id="cd06259">
    <property type="entry name" value="YdcF-like"/>
    <property type="match status" value="1"/>
</dbReference>
<keyword evidence="4" id="KW-1185">Reference proteome</keyword>
<gene>
    <name evidence="3" type="ORF">EDB95_4039</name>
</gene>
<dbReference type="Pfam" id="PF02698">
    <property type="entry name" value="DUF218"/>
    <property type="match status" value="1"/>
</dbReference>
<sequence length="415" mass="46286">MRLSMGVSFLTLLTISVHAQTAWDPHYTPVRSGSWIQDKDFYLFTLMEGTAVKTAVQNEPFFANLLTSKDSLLGSIVHARGKSPQEFIKAFVWTPEEITSVDSALCLVCAKSPKVMGVLAAEMRRSGCWIRDASLNDSALVRKAWEDAALKENRVITNYTTNKGFRYAAIDSATFGPGSPIAREMLGEMLMMLWHGKDKMSAFFQPSLETALNILFINNRDEAGRFEPLDSTNRPAYTRVTGTVWKNFPYSAILIPGEGPENEWPMSPMGKYRCQLGAEAYRAGKAPFLIVSGGFVHPFQTPYCEAEEMKEYLIHVLGVPAEAVILEPHARHTTTNIRNANRILLRKGFPPDKRVLCMSTAGQTAYIEAPFFAARCRMEMGYVPFTDLHAEDAFGVSYRIDPASLQMDAIDPLDP</sequence>
<dbReference type="Gene3D" id="3.40.50.620">
    <property type="entry name" value="HUPs"/>
    <property type="match status" value="1"/>
</dbReference>
<dbReference type="EMBL" id="SODV01000002">
    <property type="protein sequence ID" value="TDW96214.1"/>
    <property type="molecule type" value="Genomic_DNA"/>
</dbReference>
<name>A0A4R8DG37_9BACT</name>
<evidence type="ECO:0000256" key="1">
    <source>
        <dbReference type="SAM" id="SignalP"/>
    </source>
</evidence>
<dbReference type="InterPro" id="IPR003848">
    <property type="entry name" value="DUF218"/>
</dbReference>
<accession>A0A4R8DG37</accession>
<comment type="caution">
    <text evidence="3">The sequence shown here is derived from an EMBL/GenBank/DDBJ whole genome shotgun (WGS) entry which is preliminary data.</text>
</comment>
<evidence type="ECO:0000313" key="3">
    <source>
        <dbReference type="EMBL" id="TDW96214.1"/>
    </source>
</evidence>
<protein>
    <submittedName>
        <fullName evidence="3">DUF218 domain-containing protein</fullName>
    </submittedName>
</protein>
<keyword evidence="1" id="KW-0732">Signal</keyword>
<evidence type="ECO:0000313" key="4">
    <source>
        <dbReference type="Proteomes" id="UP000294498"/>
    </source>
</evidence>
<dbReference type="Proteomes" id="UP000294498">
    <property type="component" value="Unassembled WGS sequence"/>
</dbReference>
<dbReference type="GO" id="GO:0005886">
    <property type="term" value="C:plasma membrane"/>
    <property type="evidence" value="ECO:0007669"/>
    <property type="project" value="TreeGrafter"/>
</dbReference>
<dbReference type="OrthoDB" id="1092058at2"/>
<proteinExistence type="predicted"/>
<dbReference type="AlphaFoldDB" id="A0A4R8DG37"/>
<organism evidence="3 4">
    <name type="scientific">Dinghuibacter silviterrae</name>
    <dbReference type="NCBI Taxonomy" id="1539049"/>
    <lineage>
        <taxon>Bacteria</taxon>
        <taxon>Pseudomonadati</taxon>
        <taxon>Bacteroidota</taxon>
        <taxon>Chitinophagia</taxon>
        <taxon>Chitinophagales</taxon>
        <taxon>Chitinophagaceae</taxon>
        <taxon>Dinghuibacter</taxon>
    </lineage>
</organism>
<feature type="signal peptide" evidence="1">
    <location>
        <begin position="1"/>
        <end position="19"/>
    </location>
</feature>
<dbReference type="InterPro" id="IPR051599">
    <property type="entry name" value="Cell_Envelope_Assoc"/>
</dbReference>
<dbReference type="PANTHER" id="PTHR30336">
    <property type="entry name" value="INNER MEMBRANE PROTEIN, PROBABLE PERMEASE"/>
    <property type="match status" value="1"/>
</dbReference>
<feature type="domain" description="DUF218" evidence="2">
    <location>
        <begin position="252"/>
        <end position="361"/>
    </location>
</feature>
<reference evidence="3 4" key="1">
    <citation type="submission" date="2019-03" db="EMBL/GenBank/DDBJ databases">
        <title>Genomic Encyclopedia of Type Strains, Phase IV (KMG-IV): sequencing the most valuable type-strain genomes for metagenomic binning, comparative biology and taxonomic classification.</title>
        <authorList>
            <person name="Goeker M."/>
        </authorList>
    </citation>
    <scope>NUCLEOTIDE SEQUENCE [LARGE SCALE GENOMIC DNA]</scope>
    <source>
        <strain evidence="3 4">DSM 100059</strain>
    </source>
</reference>
<evidence type="ECO:0000259" key="2">
    <source>
        <dbReference type="Pfam" id="PF02698"/>
    </source>
</evidence>
<dbReference type="InterPro" id="IPR014729">
    <property type="entry name" value="Rossmann-like_a/b/a_fold"/>
</dbReference>
<dbReference type="RefSeq" id="WP_133996287.1">
    <property type="nucleotide sequence ID" value="NZ_SODV01000002.1"/>
</dbReference>